<evidence type="ECO:0000256" key="13">
    <source>
        <dbReference type="ARBA" id="ARBA00022932"/>
    </source>
</evidence>
<evidence type="ECO:0000256" key="21">
    <source>
        <dbReference type="SAM" id="MobiDB-lite"/>
    </source>
</evidence>
<evidence type="ECO:0000256" key="14">
    <source>
        <dbReference type="ARBA" id="ARBA00023125"/>
    </source>
</evidence>
<dbReference type="Pfam" id="PF01068">
    <property type="entry name" value="DNA_ligase_A_M"/>
    <property type="match status" value="1"/>
</dbReference>
<dbReference type="GO" id="GO:0003910">
    <property type="term" value="F:DNA ligase (ATP) activity"/>
    <property type="evidence" value="ECO:0007669"/>
    <property type="project" value="UniProtKB-EC"/>
</dbReference>
<dbReference type="Gene3D" id="3.30.1490.70">
    <property type="match status" value="1"/>
</dbReference>
<keyword evidence="15" id="KW-0233">DNA recombination</keyword>
<evidence type="ECO:0000313" key="24">
    <source>
        <dbReference type="Proteomes" id="UP000244817"/>
    </source>
</evidence>
<dbReference type="InterPro" id="IPR012340">
    <property type="entry name" value="NA-bd_OB-fold"/>
</dbReference>
<protein>
    <recommendedName>
        <fullName evidence="2">DNA ligase (ATP)</fullName>
        <ecNumber evidence="2">6.5.1.1</ecNumber>
    </recommendedName>
    <alternativeName>
        <fullName evidence="19">NHEJ DNA polymerase</fullName>
    </alternativeName>
</protein>
<proteinExistence type="predicted"/>
<dbReference type="InterPro" id="IPR033651">
    <property type="entry name" value="PaeLigD_Pol-like"/>
</dbReference>
<keyword evidence="9" id="KW-0227">DNA damage</keyword>
<keyword evidence="12" id="KW-0067">ATP-binding</keyword>
<evidence type="ECO:0000256" key="19">
    <source>
        <dbReference type="ARBA" id="ARBA00029943"/>
    </source>
</evidence>
<evidence type="ECO:0000256" key="12">
    <source>
        <dbReference type="ARBA" id="ARBA00022840"/>
    </source>
</evidence>
<keyword evidence="13" id="KW-0239">DNA-directed DNA polymerase</keyword>
<feature type="compositionally biased region" description="Basic and acidic residues" evidence="21">
    <location>
        <begin position="12"/>
        <end position="24"/>
    </location>
</feature>
<keyword evidence="17" id="KW-0464">Manganese</keyword>
<dbReference type="NCBIfam" id="TIGR02777">
    <property type="entry name" value="LigD_PE_dom"/>
    <property type="match status" value="1"/>
</dbReference>
<dbReference type="CDD" id="cd07906">
    <property type="entry name" value="Adenylation_DNA_ligase_LigD_LigC"/>
    <property type="match status" value="1"/>
</dbReference>
<gene>
    <name evidence="23" type="primary">ligD</name>
    <name evidence="23" type="ORF">DC363_14850</name>
</gene>
<evidence type="ECO:0000256" key="2">
    <source>
        <dbReference type="ARBA" id="ARBA00012727"/>
    </source>
</evidence>
<evidence type="ECO:0000256" key="1">
    <source>
        <dbReference type="ARBA" id="ARBA00001936"/>
    </source>
</evidence>
<dbReference type="GO" id="GO:0046872">
    <property type="term" value="F:metal ion binding"/>
    <property type="evidence" value="ECO:0007669"/>
    <property type="project" value="UniProtKB-KW"/>
</dbReference>
<dbReference type="OrthoDB" id="9802472at2"/>
<dbReference type="Pfam" id="PF21686">
    <property type="entry name" value="LigD_Prim-Pol"/>
    <property type="match status" value="1"/>
</dbReference>
<feature type="domain" description="ATP-dependent DNA ligase family profile" evidence="22">
    <location>
        <begin position="301"/>
        <end position="425"/>
    </location>
</feature>
<comment type="caution">
    <text evidence="23">The sequence shown here is derived from an EMBL/GenBank/DDBJ whole genome shotgun (WGS) entry which is preliminary data.</text>
</comment>
<dbReference type="EC" id="6.5.1.1" evidence="2"/>
<dbReference type="CDD" id="cd04862">
    <property type="entry name" value="PaeLigD_Pol_like"/>
    <property type="match status" value="1"/>
</dbReference>
<dbReference type="InterPro" id="IPR014144">
    <property type="entry name" value="LigD_PE_domain"/>
</dbReference>
<dbReference type="SUPFAM" id="SSF56091">
    <property type="entry name" value="DNA ligase/mRNA capping enzyme, catalytic domain"/>
    <property type="match status" value="1"/>
</dbReference>
<dbReference type="InterPro" id="IPR014143">
    <property type="entry name" value="NHEJ_ligase_prk"/>
</dbReference>
<dbReference type="SUPFAM" id="SSF50249">
    <property type="entry name" value="Nucleic acid-binding proteins"/>
    <property type="match status" value="1"/>
</dbReference>
<evidence type="ECO:0000256" key="10">
    <source>
        <dbReference type="ARBA" id="ARBA00022801"/>
    </source>
</evidence>
<keyword evidence="8" id="KW-0547">Nucleotide-binding</keyword>
<dbReference type="CDD" id="cd07971">
    <property type="entry name" value="OBF_DNA_ligase_LigD"/>
    <property type="match status" value="1"/>
</dbReference>
<dbReference type="GO" id="GO:0003677">
    <property type="term" value="F:DNA binding"/>
    <property type="evidence" value="ECO:0007669"/>
    <property type="project" value="UniProtKB-KW"/>
</dbReference>
<keyword evidence="5" id="KW-0548">Nucleotidyltransferase</keyword>
<feature type="region of interest" description="Disordered" evidence="21">
    <location>
        <begin position="1"/>
        <end position="28"/>
    </location>
</feature>
<dbReference type="NCBIfam" id="TIGR02776">
    <property type="entry name" value="NHEJ_ligase_prk"/>
    <property type="match status" value="1"/>
</dbReference>
<sequence>MAKSPDPLADYNRMRDFTRTDEPRGQIGTTQARRSFVVQKHAATRLHYDFRLEWNGVLLSWAVTKGPSLDPAEKRLAVRTEDHPLDYGAFEGTIPKGQYGGGTVMLWDTGTWVPQEDVEEGLAEGKLQFTLQGQRMQGRWTLVRMRGKPKEKRENWLLIKERDAYVGGADDLTDNEVISVTTGRTMDEIAENAAKKPAPDPRPDRSRKRPAFVKPQLATLVEAAPDGDDWVHETKFDGYRCLAALGKDGTRLYTRSGKDWTDRFHALDGAFAPLPCDAALIDGEVMAARIEGSAFSSLQRALKDGTGLVFFAFDLLHLDGADLRKKPQSERRAKLADLLSGVPADGPLRLTDQIVGNGPELFESACKAGAEGIISKRIDAPYRGTRSKAWRKVKCTRRQEFVIIGYSPSDKKGRPFASLLLGSHEGDRLRYRGRVGTGFSDSDLDDIAAQMTPRKTPPADDVPKAIAKDAKWVRPTLVAEVDFAEFTADGAVRHGSFLGLRADKTADEITLEEPMSAETETDSNKIAGIRISNADRAVFPDAGCTKGDVARHYARVGERSIALAGHRPLSLFRCPSGIDDACFFQKHDSGGMPSELSRIAIEESDGDAADYLYATRPESLIAAAQMGTIEFHIWGARADRLDRPDRMVFDLDPDEGLDWKDVRAAAFQLRDTLADLGLTSGAMVTGGKGVHVWLPLRRSQGWDTVKLFSKTVAHVLETKFPDRYTASMSKSKRKGRIFIDYLRNERGATAIAPYSIRARTGAPVATPVTWDELKTLKGANRFTLSDMKDRLDAPCPALELQDDLQSLTEGVIDKLQDWAGATE</sequence>
<keyword evidence="11" id="KW-0269">Exonuclease</keyword>
<evidence type="ECO:0000256" key="4">
    <source>
        <dbReference type="ARBA" id="ARBA00022679"/>
    </source>
</evidence>
<name>A0A2T7FTM6_9RHOB</name>
<dbReference type="NCBIfam" id="TIGR02778">
    <property type="entry name" value="ligD_pol"/>
    <property type="match status" value="1"/>
</dbReference>
<evidence type="ECO:0000259" key="22">
    <source>
        <dbReference type="PROSITE" id="PS50160"/>
    </source>
</evidence>
<evidence type="ECO:0000256" key="8">
    <source>
        <dbReference type="ARBA" id="ARBA00022741"/>
    </source>
</evidence>
<dbReference type="EMBL" id="QCYG01000010">
    <property type="protein sequence ID" value="PVA05516.1"/>
    <property type="molecule type" value="Genomic_DNA"/>
</dbReference>
<comment type="catalytic activity">
    <reaction evidence="20">
        <text>ATP + (deoxyribonucleotide)n-3'-hydroxyl + 5'-phospho-(deoxyribonucleotide)m = (deoxyribonucleotide)n+m + AMP + diphosphate.</text>
        <dbReference type="EC" id="6.5.1.1"/>
    </reaction>
</comment>
<keyword evidence="14" id="KW-0238">DNA-binding</keyword>
<evidence type="ECO:0000256" key="15">
    <source>
        <dbReference type="ARBA" id="ARBA00023172"/>
    </source>
</evidence>
<keyword evidence="3 23" id="KW-0436">Ligase</keyword>
<dbReference type="GO" id="GO:0003887">
    <property type="term" value="F:DNA-directed DNA polymerase activity"/>
    <property type="evidence" value="ECO:0007669"/>
    <property type="project" value="UniProtKB-KW"/>
</dbReference>
<keyword evidence="16" id="KW-0234">DNA repair</keyword>
<evidence type="ECO:0000256" key="20">
    <source>
        <dbReference type="ARBA" id="ARBA00034003"/>
    </source>
</evidence>
<dbReference type="PANTHER" id="PTHR42705:SF2">
    <property type="entry name" value="BIFUNCTIONAL NON-HOMOLOGOUS END JOINING PROTEIN LIGD"/>
    <property type="match status" value="1"/>
</dbReference>
<keyword evidence="4" id="KW-0808">Transferase</keyword>
<dbReference type="Gene3D" id="3.90.920.10">
    <property type="entry name" value="DNA primase, PRIM domain"/>
    <property type="match status" value="1"/>
</dbReference>
<dbReference type="SUPFAM" id="SSF56747">
    <property type="entry name" value="Prim-pol domain"/>
    <property type="match status" value="1"/>
</dbReference>
<dbReference type="InterPro" id="IPR014146">
    <property type="entry name" value="LigD_ligase_dom"/>
</dbReference>
<evidence type="ECO:0000256" key="5">
    <source>
        <dbReference type="ARBA" id="ARBA00022695"/>
    </source>
</evidence>
<dbReference type="AlphaFoldDB" id="A0A2T7FTM6"/>
<evidence type="ECO:0000256" key="17">
    <source>
        <dbReference type="ARBA" id="ARBA00023211"/>
    </source>
</evidence>
<dbReference type="Gene3D" id="2.40.50.140">
    <property type="entry name" value="Nucleic acid-binding proteins"/>
    <property type="match status" value="1"/>
</dbReference>
<evidence type="ECO:0000256" key="16">
    <source>
        <dbReference type="ARBA" id="ARBA00023204"/>
    </source>
</evidence>
<evidence type="ECO:0000256" key="3">
    <source>
        <dbReference type="ARBA" id="ARBA00022598"/>
    </source>
</evidence>
<evidence type="ECO:0000256" key="11">
    <source>
        <dbReference type="ARBA" id="ARBA00022839"/>
    </source>
</evidence>
<evidence type="ECO:0000256" key="9">
    <source>
        <dbReference type="ARBA" id="ARBA00022763"/>
    </source>
</evidence>
<dbReference type="GO" id="GO:0006310">
    <property type="term" value="P:DNA recombination"/>
    <property type="evidence" value="ECO:0007669"/>
    <property type="project" value="UniProtKB-KW"/>
</dbReference>
<comment type="cofactor">
    <cofactor evidence="1">
        <name>Mn(2+)</name>
        <dbReference type="ChEBI" id="CHEBI:29035"/>
    </cofactor>
</comment>
<accession>A0A2T7FTM6</accession>
<dbReference type="GO" id="GO:0006281">
    <property type="term" value="P:DNA repair"/>
    <property type="evidence" value="ECO:0007669"/>
    <property type="project" value="UniProtKB-KW"/>
</dbReference>
<evidence type="ECO:0000256" key="6">
    <source>
        <dbReference type="ARBA" id="ARBA00022722"/>
    </source>
</evidence>
<dbReference type="NCBIfam" id="NF004628">
    <property type="entry name" value="PRK05972.1"/>
    <property type="match status" value="1"/>
</dbReference>
<dbReference type="Proteomes" id="UP000244817">
    <property type="component" value="Unassembled WGS sequence"/>
</dbReference>
<dbReference type="PROSITE" id="PS50160">
    <property type="entry name" value="DNA_LIGASE_A3"/>
    <property type="match status" value="1"/>
</dbReference>
<reference evidence="23 24" key="1">
    <citation type="submission" date="2018-04" db="EMBL/GenBank/DDBJ databases">
        <title>Pelagivirga bohaiensis gen. nov., sp. nov., a bacterium isolated from the Bohai Sea.</title>
        <authorList>
            <person name="Ji X."/>
        </authorList>
    </citation>
    <scope>NUCLEOTIDE SEQUENCE [LARGE SCALE GENOMIC DNA]</scope>
    <source>
        <strain evidence="23 24">BH-SD16</strain>
    </source>
</reference>
<evidence type="ECO:0000313" key="23">
    <source>
        <dbReference type="EMBL" id="PVA05516.1"/>
    </source>
</evidence>
<keyword evidence="10" id="KW-0378">Hydrolase</keyword>
<dbReference type="NCBIfam" id="TIGR02779">
    <property type="entry name" value="NHEJ_ligase_lig"/>
    <property type="match status" value="1"/>
</dbReference>
<dbReference type="InterPro" id="IPR014145">
    <property type="entry name" value="LigD_pol_dom"/>
</dbReference>
<dbReference type="Pfam" id="PF13298">
    <property type="entry name" value="LigD_N"/>
    <property type="match status" value="1"/>
</dbReference>
<keyword evidence="7" id="KW-0479">Metal-binding</keyword>
<dbReference type="InterPro" id="IPR012309">
    <property type="entry name" value="DNA_ligase_ATP-dep_C"/>
</dbReference>
<evidence type="ECO:0000256" key="7">
    <source>
        <dbReference type="ARBA" id="ARBA00022723"/>
    </source>
</evidence>
<keyword evidence="6" id="KW-0540">Nuclease</keyword>
<keyword evidence="18" id="KW-0511">Multifunctional enzyme</keyword>
<dbReference type="Pfam" id="PF04679">
    <property type="entry name" value="DNA_ligase_A_C"/>
    <property type="match status" value="1"/>
</dbReference>
<evidence type="ECO:0000256" key="18">
    <source>
        <dbReference type="ARBA" id="ARBA00023268"/>
    </source>
</evidence>
<dbReference type="Gene3D" id="3.30.470.30">
    <property type="entry name" value="DNA ligase/mRNA capping enzyme"/>
    <property type="match status" value="1"/>
</dbReference>
<dbReference type="GO" id="GO:0004527">
    <property type="term" value="F:exonuclease activity"/>
    <property type="evidence" value="ECO:0007669"/>
    <property type="project" value="UniProtKB-KW"/>
</dbReference>
<keyword evidence="24" id="KW-1185">Reference proteome</keyword>
<dbReference type="RefSeq" id="WP_108641942.1">
    <property type="nucleotide sequence ID" value="NZ_QCYG01000010.1"/>
</dbReference>
<dbReference type="InterPro" id="IPR052171">
    <property type="entry name" value="NHEJ_LigD"/>
</dbReference>
<dbReference type="GO" id="GO:0005524">
    <property type="term" value="F:ATP binding"/>
    <property type="evidence" value="ECO:0007669"/>
    <property type="project" value="UniProtKB-KW"/>
</dbReference>
<dbReference type="PANTHER" id="PTHR42705">
    <property type="entry name" value="BIFUNCTIONAL NON-HOMOLOGOUS END JOINING PROTEIN LIGD"/>
    <property type="match status" value="1"/>
</dbReference>
<dbReference type="InterPro" id="IPR012310">
    <property type="entry name" value="DNA_ligase_ATP-dep_cent"/>
</dbReference>
<organism evidence="23 24">
    <name type="scientific">Thalassorhabdomicrobium marinisediminis</name>
    <dbReference type="NCBI Taxonomy" id="2170577"/>
    <lineage>
        <taxon>Bacteria</taxon>
        <taxon>Pseudomonadati</taxon>
        <taxon>Pseudomonadota</taxon>
        <taxon>Alphaproteobacteria</taxon>
        <taxon>Rhodobacterales</taxon>
        <taxon>Paracoccaceae</taxon>
        <taxon>Thalassorhabdomicrobium</taxon>
    </lineage>
</organism>